<gene>
    <name evidence="1" type="ORF">Q9L42_003630</name>
</gene>
<dbReference type="AlphaFoldDB" id="A0AAU7NW97"/>
<dbReference type="Proteomes" id="UP001225378">
    <property type="component" value="Chromosome"/>
</dbReference>
<name>A0AAU7NW97_9GAMM</name>
<dbReference type="EMBL" id="CP157743">
    <property type="protein sequence ID" value="XBS21224.1"/>
    <property type="molecule type" value="Genomic_DNA"/>
</dbReference>
<keyword evidence="2" id="KW-1185">Reference proteome</keyword>
<organism evidence="1 2">
    <name type="scientific">Methylomarinum roseum</name>
    <dbReference type="NCBI Taxonomy" id="3067653"/>
    <lineage>
        <taxon>Bacteria</taxon>
        <taxon>Pseudomonadati</taxon>
        <taxon>Pseudomonadota</taxon>
        <taxon>Gammaproteobacteria</taxon>
        <taxon>Methylococcales</taxon>
        <taxon>Methylococcaceae</taxon>
        <taxon>Methylomarinum</taxon>
    </lineage>
</organism>
<reference evidence="1 2" key="1">
    <citation type="journal article" date="2024" name="Microbiology">
        <title>Methylomarinum rosea sp. nov., a novel halophilic methanotrophic bacterium from the hypersaline Lake Elton.</title>
        <authorList>
            <person name="Suleimanov R.Z."/>
            <person name="Oshkin I.Y."/>
            <person name="Danilova O.V."/>
            <person name="Suzina N.E."/>
            <person name="Dedysh S.N."/>
        </authorList>
    </citation>
    <scope>NUCLEOTIDE SEQUENCE [LARGE SCALE GENOMIC DNA]</scope>
    <source>
        <strain evidence="1 2">Ch1-1</strain>
    </source>
</reference>
<sequence>MKRSILMLFVLLSVWGCENNKGQYRHDPNHHDKIIKFIDIGS</sequence>
<evidence type="ECO:0000313" key="1">
    <source>
        <dbReference type="EMBL" id="XBS21224.1"/>
    </source>
</evidence>
<dbReference type="RefSeq" id="WP_305909788.1">
    <property type="nucleotide sequence ID" value="NZ_CP157743.1"/>
</dbReference>
<evidence type="ECO:0000313" key="2">
    <source>
        <dbReference type="Proteomes" id="UP001225378"/>
    </source>
</evidence>
<proteinExistence type="predicted"/>
<evidence type="ECO:0008006" key="3">
    <source>
        <dbReference type="Google" id="ProtNLM"/>
    </source>
</evidence>
<accession>A0AAU7NW97</accession>
<dbReference type="KEGG" id="mech:Q9L42_003630"/>
<protein>
    <recommendedName>
        <fullName evidence="3">Lipoprotein</fullName>
    </recommendedName>
</protein>